<dbReference type="RefSeq" id="WP_091392206.1">
    <property type="nucleotide sequence ID" value="NZ_BKAI01000002.1"/>
</dbReference>
<dbReference type="Pfam" id="PF18962">
    <property type="entry name" value="Por_Secre_tail"/>
    <property type="match status" value="1"/>
</dbReference>
<evidence type="ECO:0000259" key="2">
    <source>
        <dbReference type="Pfam" id="PF18962"/>
    </source>
</evidence>
<keyword evidence="1" id="KW-0732">Signal</keyword>
<reference evidence="3 4" key="1">
    <citation type="submission" date="2016-10" db="EMBL/GenBank/DDBJ databases">
        <authorList>
            <person name="de Groot N.N."/>
        </authorList>
    </citation>
    <scope>NUCLEOTIDE SEQUENCE [LARGE SCALE GENOMIC DNA]</scope>
    <source>
        <strain evidence="3 4">CGMCC 1.10076</strain>
    </source>
</reference>
<sequence>MIKKFFLGIAFFAIQNIPAQIQPLGLGGVSQAGPVDPVLDYNAIKFDYDTAGNQIKRYMIYLADGQGKHLSGEDSSEISNNLVQDQENFQISYYPNPVRSELYVKWIENTNEDLQKMYLYDLNGKQMNYFPNLTSEDNIIIDFQQYPSGIYNLLLYYSSGKTKTLKIVRP</sequence>
<dbReference type="InterPro" id="IPR026444">
    <property type="entry name" value="Secre_tail"/>
</dbReference>
<dbReference type="OrthoDB" id="1266341at2"/>
<name>A0A1G8TCN0_9FLAO</name>
<dbReference type="EMBL" id="FNEZ01000001">
    <property type="protein sequence ID" value="SDJ39362.1"/>
    <property type="molecule type" value="Genomic_DNA"/>
</dbReference>
<feature type="domain" description="Secretion system C-terminal sorting" evidence="2">
    <location>
        <begin position="94"/>
        <end position="163"/>
    </location>
</feature>
<dbReference type="Proteomes" id="UP000199580">
    <property type="component" value="Unassembled WGS sequence"/>
</dbReference>
<dbReference type="NCBIfam" id="TIGR04183">
    <property type="entry name" value="Por_Secre_tail"/>
    <property type="match status" value="1"/>
</dbReference>
<keyword evidence="4" id="KW-1185">Reference proteome</keyword>
<evidence type="ECO:0000313" key="4">
    <source>
        <dbReference type="Proteomes" id="UP000199580"/>
    </source>
</evidence>
<organism evidence="3 4">
    <name type="scientific">Flavobacterium noncentrifugens</name>
    <dbReference type="NCBI Taxonomy" id="1128970"/>
    <lineage>
        <taxon>Bacteria</taxon>
        <taxon>Pseudomonadati</taxon>
        <taxon>Bacteroidota</taxon>
        <taxon>Flavobacteriia</taxon>
        <taxon>Flavobacteriales</taxon>
        <taxon>Flavobacteriaceae</taxon>
        <taxon>Flavobacterium</taxon>
    </lineage>
</organism>
<dbReference type="STRING" id="1128970.SAMN04487935_0925"/>
<gene>
    <name evidence="3" type="ORF">SAMN04487935_0925</name>
</gene>
<evidence type="ECO:0000256" key="1">
    <source>
        <dbReference type="ARBA" id="ARBA00022729"/>
    </source>
</evidence>
<protein>
    <submittedName>
        <fullName evidence="3">Por secretion system C-terminal sorting domain-containing protein</fullName>
    </submittedName>
</protein>
<evidence type="ECO:0000313" key="3">
    <source>
        <dbReference type="EMBL" id="SDJ39362.1"/>
    </source>
</evidence>
<proteinExistence type="predicted"/>
<dbReference type="AlphaFoldDB" id="A0A1G8TCN0"/>
<accession>A0A1G8TCN0</accession>